<feature type="compositionally biased region" description="Acidic residues" evidence="1">
    <location>
        <begin position="834"/>
        <end position="866"/>
    </location>
</feature>
<protein>
    <submittedName>
        <fullName evidence="2">Uncharacterized protein</fullName>
    </submittedName>
</protein>
<feature type="compositionally biased region" description="Polar residues" evidence="1">
    <location>
        <begin position="451"/>
        <end position="461"/>
    </location>
</feature>
<evidence type="ECO:0000256" key="1">
    <source>
        <dbReference type="SAM" id="MobiDB-lite"/>
    </source>
</evidence>
<feature type="compositionally biased region" description="Acidic residues" evidence="1">
    <location>
        <begin position="398"/>
        <end position="430"/>
    </location>
</feature>
<organism evidence="2 3">
    <name type="scientific">Adineta steineri</name>
    <dbReference type="NCBI Taxonomy" id="433720"/>
    <lineage>
        <taxon>Eukaryota</taxon>
        <taxon>Metazoa</taxon>
        <taxon>Spiralia</taxon>
        <taxon>Gnathifera</taxon>
        <taxon>Rotifera</taxon>
        <taxon>Eurotatoria</taxon>
        <taxon>Bdelloidea</taxon>
        <taxon>Adinetida</taxon>
        <taxon>Adinetidae</taxon>
        <taxon>Adineta</taxon>
    </lineage>
</organism>
<dbReference type="Proteomes" id="UP000663845">
    <property type="component" value="Unassembled WGS sequence"/>
</dbReference>
<feature type="compositionally biased region" description="Polar residues" evidence="1">
    <location>
        <begin position="758"/>
        <end position="772"/>
    </location>
</feature>
<feature type="region of interest" description="Disordered" evidence="1">
    <location>
        <begin position="587"/>
        <end position="647"/>
    </location>
</feature>
<dbReference type="PANTHER" id="PTHR48209">
    <property type="entry name" value="AGL056WP"/>
    <property type="match status" value="1"/>
</dbReference>
<dbReference type="AlphaFoldDB" id="A0A815KKR8"/>
<feature type="region of interest" description="Disordered" evidence="1">
    <location>
        <begin position="129"/>
        <end position="208"/>
    </location>
</feature>
<feature type="region of interest" description="Disordered" evidence="1">
    <location>
        <begin position="831"/>
        <end position="901"/>
    </location>
</feature>
<sequence length="957" mass="105954">MHVNVLHHHHHEREYANNTFLTDQSEIPPSSIPLPPSPEMKRHEENQLPPFDLNKVTGKKILFESSDSDDEEEETTSEPQVPVSLSASEPRAVPDGFNPVEPPPLPMPSSSSSSATLDAIKTRFANLIKAPSSSSSQIKETVSTTDVAATTTTTTAADNDDDDDDDDDDENDTQPIVNPERSQAVSAKFNRRRRKTKRNRNKKKNNNAQIVQQLTNENESTIIDHEEAWRRHVAMQLQFSFLKGSNPILRALTAEAHKKLGVSQDDINDFQFDDEMMDYETALILQQQQEFLAAAAANPFNVLHNAAAGSSSSRPNLVDVLSNLNGGRTPSSSEPQTPMGLLQKFFLDANNNANSEHRGLNDLSTTPPPRDISIGKKIVESLTHQDINALLKLSGSEHDDDDEDDYDDNQSFDGDTDDDTNNFSIDDDSNDVPNGNNNRNYERWERPTNREYANNTFLTDQSEIPPSSIPLPPSPEMKRHEENQLPPFDLNKVTGKKILFESSDSDDEEEETTSEPQVPVSLSASEPRAVPDGFNPIEPPPLPMPSSSSSSATLDAIKTRFANLINAPSSSSSQIKETISTTDVAATTTTTTAADNDDDDDDDDDEDDTQPIVNPERSQAVSAKFNRRRRKTKRNRNKKKNNNAQIVQQLTNENESTIIDHEEAWRRHVAMQLQFSFLKGSNPILRALTAEAHKKLGVSQDDINDFQFDDEMMDYETALILQQQQEFLAAAAANPFNVLHNAAAGSSSSRPNLVDVLSNLNGGRTPSSSEPQTPMGLLQKFFLDANNNANAEHRGLNDLSTTPPPRDISIGKKIVESLTHQDINALLKLSGSEHDDDDEDDYDDNQSFDGDTDDDTNNFSIDDDSNDVPNGNNNNRNYERWERPTPAPSRATQSSSINNKKSTMETLILPSFNRCTHLGKSTKRAGGVERMFPSFSKHNAGPSSTLSLILYGLSSTP</sequence>
<feature type="region of interest" description="Disordered" evidence="1">
    <location>
        <begin position="743"/>
        <end position="774"/>
    </location>
</feature>
<feature type="compositionally biased region" description="Polar residues" evidence="1">
    <location>
        <begin position="174"/>
        <end position="185"/>
    </location>
</feature>
<evidence type="ECO:0000313" key="3">
    <source>
        <dbReference type="Proteomes" id="UP000663845"/>
    </source>
</evidence>
<feature type="compositionally biased region" description="Low complexity" evidence="1">
    <location>
        <begin position="867"/>
        <end position="876"/>
    </location>
</feature>
<feature type="compositionally biased region" description="Acidic residues" evidence="1">
    <location>
        <begin position="503"/>
        <end position="513"/>
    </location>
</feature>
<feature type="compositionally biased region" description="Acidic residues" evidence="1">
    <location>
        <begin position="595"/>
        <end position="609"/>
    </location>
</feature>
<feature type="compositionally biased region" description="Basic residues" evidence="1">
    <location>
        <begin position="625"/>
        <end position="641"/>
    </location>
</feature>
<comment type="caution">
    <text evidence="2">The sequence shown here is derived from an EMBL/GenBank/DDBJ whole genome shotgun (WGS) entry which is preliminary data.</text>
</comment>
<proteinExistence type="predicted"/>
<accession>A0A815KKR8</accession>
<dbReference type="PANTHER" id="PTHR48209:SF2">
    <property type="entry name" value="FI24008P1"/>
    <property type="match status" value="1"/>
</dbReference>
<feature type="compositionally biased region" description="Basic residues" evidence="1">
    <location>
        <begin position="189"/>
        <end position="205"/>
    </location>
</feature>
<feature type="compositionally biased region" description="Acidic residues" evidence="1">
    <location>
        <begin position="66"/>
        <end position="76"/>
    </location>
</feature>
<evidence type="ECO:0000313" key="2">
    <source>
        <dbReference type="EMBL" id="CAF1394731.1"/>
    </source>
</evidence>
<dbReference type="EMBL" id="CAJNOG010000996">
    <property type="protein sequence ID" value="CAF1394731.1"/>
    <property type="molecule type" value="Genomic_DNA"/>
</dbReference>
<name>A0A815KKR8_9BILA</name>
<feature type="compositionally biased region" description="Low complexity" evidence="1">
    <location>
        <begin position="140"/>
        <end position="157"/>
    </location>
</feature>
<gene>
    <name evidence="2" type="ORF">JYZ213_LOCUS37414</name>
</gene>
<feature type="region of interest" description="Disordered" evidence="1">
    <location>
        <begin position="395"/>
        <end position="551"/>
    </location>
</feature>
<feature type="compositionally biased region" description="Acidic residues" evidence="1">
    <location>
        <begin position="158"/>
        <end position="172"/>
    </location>
</feature>
<feature type="compositionally biased region" description="Basic and acidic residues" evidence="1">
    <location>
        <begin position="440"/>
        <end position="449"/>
    </location>
</feature>
<feature type="region of interest" description="Disordered" evidence="1">
    <location>
        <begin position="17"/>
        <end position="114"/>
    </location>
</feature>
<reference evidence="2" key="1">
    <citation type="submission" date="2021-02" db="EMBL/GenBank/DDBJ databases">
        <authorList>
            <person name="Nowell W R."/>
        </authorList>
    </citation>
    <scope>NUCLEOTIDE SEQUENCE</scope>
</reference>
<feature type="compositionally biased region" description="Polar residues" evidence="1">
    <location>
        <begin position="890"/>
        <end position="901"/>
    </location>
</feature>